<evidence type="ECO:0000313" key="1">
    <source>
        <dbReference type="EMBL" id="PRY46006.1"/>
    </source>
</evidence>
<evidence type="ECO:0000313" key="2">
    <source>
        <dbReference type="Proteomes" id="UP000239494"/>
    </source>
</evidence>
<dbReference type="Proteomes" id="UP000239494">
    <property type="component" value="Unassembled WGS sequence"/>
</dbReference>
<keyword evidence="2" id="KW-1185">Reference proteome</keyword>
<gene>
    <name evidence="1" type="ORF">CLV43_101270</name>
</gene>
<protein>
    <submittedName>
        <fullName evidence="1">Uncharacterized protein</fullName>
    </submittedName>
</protein>
<reference evidence="1 2" key="1">
    <citation type="submission" date="2018-03" db="EMBL/GenBank/DDBJ databases">
        <title>Genomic Encyclopedia of Archaeal and Bacterial Type Strains, Phase II (KMG-II): from individual species to whole genera.</title>
        <authorList>
            <person name="Goeker M."/>
        </authorList>
    </citation>
    <scope>NUCLEOTIDE SEQUENCE [LARGE SCALE GENOMIC DNA]</scope>
    <source>
        <strain evidence="1 2">DSM 44720</strain>
    </source>
</reference>
<proteinExistence type="predicted"/>
<name>A0A2T0TK06_9PSEU</name>
<organism evidence="1 2">
    <name type="scientific">Umezawaea tangerina</name>
    <dbReference type="NCBI Taxonomy" id="84725"/>
    <lineage>
        <taxon>Bacteria</taxon>
        <taxon>Bacillati</taxon>
        <taxon>Actinomycetota</taxon>
        <taxon>Actinomycetes</taxon>
        <taxon>Pseudonocardiales</taxon>
        <taxon>Pseudonocardiaceae</taxon>
        <taxon>Umezawaea</taxon>
    </lineage>
</organism>
<dbReference type="EMBL" id="PVTF01000001">
    <property type="protein sequence ID" value="PRY46006.1"/>
    <property type="molecule type" value="Genomic_DNA"/>
</dbReference>
<accession>A0A2T0TK06</accession>
<comment type="caution">
    <text evidence="1">The sequence shown here is derived from an EMBL/GenBank/DDBJ whole genome shotgun (WGS) entry which is preliminary data.</text>
</comment>
<dbReference type="RefSeq" id="WP_170155660.1">
    <property type="nucleotide sequence ID" value="NZ_PVTF01000001.1"/>
</dbReference>
<sequence>MNARTEWDEIVQRLLAGGQRPGCTPKRTTTRSLLPRHGRRTVPVALTAPATCQPEVSA</sequence>
<dbReference type="AlphaFoldDB" id="A0A2T0TK06"/>